<accession>A0A7S4MNB5</accession>
<evidence type="ECO:0000256" key="1">
    <source>
        <dbReference type="SAM" id="MobiDB-lite"/>
    </source>
</evidence>
<feature type="region of interest" description="Disordered" evidence="1">
    <location>
        <begin position="200"/>
        <end position="226"/>
    </location>
</feature>
<sequence>MTIKIEREAVLYVLTQEEPSGSNHATPSKPPSQTYDDDAEIVVYSSKVEAPVLIPLSATSSRSACLLPYDFSDEDSSLCSTPELVDSDVDSDVSDDDSIFDEVPRARRRVTFAQPLITDVRTRPRTLPEDLRTLFYTYEETQRFRQEYRMERQLLAQLEKDPASTLSTEEESNALPWQGRRARHRISRVVVKHHDMLETFYDDKQNQPKATPTPSPFSFPSAEAGKEGNFFDNDSFWSGSITWY</sequence>
<feature type="region of interest" description="Disordered" evidence="1">
    <location>
        <begin position="15"/>
        <end position="36"/>
    </location>
</feature>
<gene>
    <name evidence="2" type="ORF">OAUR00152_LOCUS12543</name>
</gene>
<protein>
    <submittedName>
        <fullName evidence="2">Uncharacterized protein</fullName>
    </submittedName>
</protein>
<organism evidence="2">
    <name type="scientific">Odontella aurita</name>
    <dbReference type="NCBI Taxonomy" id="265563"/>
    <lineage>
        <taxon>Eukaryota</taxon>
        <taxon>Sar</taxon>
        <taxon>Stramenopiles</taxon>
        <taxon>Ochrophyta</taxon>
        <taxon>Bacillariophyta</taxon>
        <taxon>Mediophyceae</taxon>
        <taxon>Biddulphiophycidae</taxon>
        <taxon>Eupodiscales</taxon>
        <taxon>Odontellaceae</taxon>
        <taxon>Odontella</taxon>
    </lineage>
</organism>
<reference evidence="2" key="1">
    <citation type="submission" date="2021-01" db="EMBL/GenBank/DDBJ databases">
        <authorList>
            <person name="Corre E."/>
            <person name="Pelletier E."/>
            <person name="Niang G."/>
            <person name="Scheremetjew M."/>
            <person name="Finn R."/>
            <person name="Kale V."/>
            <person name="Holt S."/>
            <person name="Cochrane G."/>
            <person name="Meng A."/>
            <person name="Brown T."/>
            <person name="Cohen L."/>
        </authorList>
    </citation>
    <scope>NUCLEOTIDE SEQUENCE</scope>
    <source>
        <strain evidence="2">Isolate 1302-5</strain>
    </source>
</reference>
<evidence type="ECO:0000313" key="2">
    <source>
        <dbReference type="EMBL" id="CAE2232639.1"/>
    </source>
</evidence>
<proteinExistence type="predicted"/>
<dbReference type="AlphaFoldDB" id="A0A7S4MNB5"/>
<name>A0A7S4MNB5_9STRA</name>
<dbReference type="EMBL" id="HBKQ01018525">
    <property type="protein sequence ID" value="CAE2232639.1"/>
    <property type="molecule type" value="Transcribed_RNA"/>
</dbReference>
<feature type="compositionally biased region" description="Polar residues" evidence="1">
    <location>
        <begin position="17"/>
        <end position="34"/>
    </location>
</feature>